<dbReference type="Gene3D" id="3.30.2310.20">
    <property type="entry name" value="RelE-like"/>
    <property type="match status" value="1"/>
</dbReference>
<reference evidence="3 4" key="1">
    <citation type="submission" date="2024-02" db="EMBL/GenBank/DDBJ databases">
        <title>Genome analysis and characterization of Microbaculum marinisediminis sp. nov., isolated from marine sediment.</title>
        <authorList>
            <person name="Du Z.-J."/>
            <person name="Ye Y.-Q."/>
            <person name="Zhang Z.-R."/>
            <person name="Yuan S.-M."/>
            <person name="Zhang X.-Y."/>
        </authorList>
    </citation>
    <scope>NUCLEOTIDE SEQUENCE [LARGE SCALE GENOMIC DNA]</scope>
    <source>
        <strain evidence="3 4">SDUM1044001</strain>
    </source>
</reference>
<keyword evidence="2" id="KW-1277">Toxin-antitoxin system</keyword>
<proteinExistence type="inferred from homology"/>
<organism evidence="3 4">
    <name type="scientific">Microbaculum marinum</name>
    <dbReference type="NCBI Taxonomy" id="1764581"/>
    <lineage>
        <taxon>Bacteria</taxon>
        <taxon>Pseudomonadati</taxon>
        <taxon>Pseudomonadota</taxon>
        <taxon>Alphaproteobacteria</taxon>
        <taxon>Hyphomicrobiales</taxon>
        <taxon>Tepidamorphaceae</taxon>
        <taxon>Microbaculum</taxon>
    </lineage>
</organism>
<protein>
    <submittedName>
        <fullName evidence="3">Type II toxin-antitoxin system RelE/ParE family toxin</fullName>
    </submittedName>
</protein>
<name>A0AAW9RRY3_9HYPH</name>
<dbReference type="AlphaFoldDB" id="A0AAW9RRY3"/>
<sequence>MRVRWTPTAARHVVSIGDFIASDSPRAAHAVLSAIRNGAERLSSYPTIGRRGRIADTRELVIASTPYIVVYRLGANTIDILAIIHASRDWPKSF</sequence>
<evidence type="ECO:0000313" key="4">
    <source>
        <dbReference type="Proteomes" id="UP001378188"/>
    </source>
</evidence>
<evidence type="ECO:0000313" key="3">
    <source>
        <dbReference type="EMBL" id="MEJ8571684.1"/>
    </source>
</evidence>
<accession>A0AAW9RRY3</accession>
<dbReference type="InterPro" id="IPR007712">
    <property type="entry name" value="RelE/ParE_toxin"/>
</dbReference>
<dbReference type="PANTHER" id="PTHR33755">
    <property type="entry name" value="TOXIN PARE1-RELATED"/>
    <property type="match status" value="1"/>
</dbReference>
<dbReference type="EMBL" id="JAZHOF010000003">
    <property type="protein sequence ID" value="MEJ8571684.1"/>
    <property type="molecule type" value="Genomic_DNA"/>
</dbReference>
<keyword evidence="4" id="KW-1185">Reference proteome</keyword>
<dbReference type="Proteomes" id="UP001378188">
    <property type="component" value="Unassembled WGS sequence"/>
</dbReference>
<dbReference type="RefSeq" id="WP_340329379.1">
    <property type="nucleotide sequence ID" value="NZ_JAZHOF010000003.1"/>
</dbReference>
<evidence type="ECO:0000256" key="2">
    <source>
        <dbReference type="ARBA" id="ARBA00022649"/>
    </source>
</evidence>
<comment type="caution">
    <text evidence="3">The sequence shown here is derived from an EMBL/GenBank/DDBJ whole genome shotgun (WGS) entry which is preliminary data.</text>
</comment>
<dbReference type="NCBIfam" id="TIGR02385">
    <property type="entry name" value="RelE_StbE"/>
    <property type="match status" value="1"/>
</dbReference>
<evidence type="ECO:0000256" key="1">
    <source>
        <dbReference type="ARBA" id="ARBA00006226"/>
    </source>
</evidence>
<dbReference type="InterPro" id="IPR035093">
    <property type="entry name" value="RelE/ParE_toxin_dom_sf"/>
</dbReference>
<dbReference type="InterPro" id="IPR051803">
    <property type="entry name" value="TA_system_RelE-like_toxin"/>
</dbReference>
<gene>
    <name evidence="3" type="ORF">V3328_09390</name>
</gene>
<comment type="similarity">
    <text evidence="1">Belongs to the RelE toxin family.</text>
</comment>
<dbReference type="PANTHER" id="PTHR33755:SF6">
    <property type="entry name" value="PLASMID STABILIZATION SYSTEM PROTEIN"/>
    <property type="match status" value="1"/>
</dbReference>
<dbReference type="Pfam" id="PF05016">
    <property type="entry name" value="ParE_toxin"/>
    <property type="match status" value="1"/>
</dbReference>